<dbReference type="AlphaFoldDB" id="A0AAV7WP77"/>
<feature type="compositionally biased region" description="Basic and acidic residues" evidence="1">
    <location>
        <begin position="120"/>
        <end position="148"/>
    </location>
</feature>
<name>A0AAV7WP77_PLEWA</name>
<keyword evidence="3" id="KW-1185">Reference proteome</keyword>
<evidence type="ECO:0000313" key="2">
    <source>
        <dbReference type="EMBL" id="KAJ1214731.1"/>
    </source>
</evidence>
<protein>
    <recommendedName>
        <fullName evidence="4">Reverse transcriptase domain-containing protein</fullName>
    </recommendedName>
</protein>
<accession>A0AAV7WP77</accession>
<gene>
    <name evidence="2" type="ORF">NDU88_002348</name>
</gene>
<evidence type="ECO:0000256" key="1">
    <source>
        <dbReference type="SAM" id="MobiDB-lite"/>
    </source>
</evidence>
<feature type="compositionally biased region" description="Basic and acidic residues" evidence="1">
    <location>
        <begin position="91"/>
        <end position="113"/>
    </location>
</feature>
<reference evidence="2" key="1">
    <citation type="journal article" date="2022" name="bioRxiv">
        <title>Sequencing and chromosome-scale assembly of the giantPleurodeles waltlgenome.</title>
        <authorList>
            <person name="Brown T."/>
            <person name="Elewa A."/>
            <person name="Iarovenko S."/>
            <person name="Subramanian E."/>
            <person name="Araus A.J."/>
            <person name="Petzold A."/>
            <person name="Susuki M."/>
            <person name="Suzuki K.-i.T."/>
            <person name="Hayashi T."/>
            <person name="Toyoda A."/>
            <person name="Oliveira C."/>
            <person name="Osipova E."/>
            <person name="Leigh N.D."/>
            <person name="Simon A."/>
            <person name="Yun M.H."/>
        </authorList>
    </citation>
    <scope>NUCLEOTIDE SEQUENCE</scope>
    <source>
        <strain evidence="2">20211129_DDA</strain>
        <tissue evidence="2">Liver</tissue>
    </source>
</reference>
<organism evidence="2 3">
    <name type="scientific">Pleurodeles waltl</name>
    <name type="common">Iberian ribbed newt</name>
    <dbReference type="NCBI Taxonomy" id="8319"/>
    <lineage>
        <taxon>Eukaryota</taxon>
        <taxon>Metazoa</taxon>
        <taxon>Chordata</taxon>
        <taxon>Craniata</taxon>
        <taxon>Vertebrata</taxon>
        <taxon>Euteleostomi</taxon>
        <taxon>Amphibia</taxon>
        <taxon>Batrachia</taxon>
        <taxon>Caudata</taxon>
        <taxon>Salamandroidea</taxon>
        <taxon>Salamandridae</taxon>
        <taxon>Pleurodelinae</taxon>
        <taxon>Pleurodeles</taxon>
    </lineage>
</organism>
<proteinExistence type="predicted"/>
<feature type="region of interest" description="Disordered" evidence="1">
    <location>
        <begin position="91"/>
        <end position="162"/>
    </location>
</feature>
<comment type="caution">
    <text evidence="2">The sequence shown here is derived from an EMBL/GenBank/DDBJ whole genome shotgun (WGS) entry which is preliminary data.</text>
</comment>
<sequence length="162" mass="18737">MALNLHCLGVTEFLKHKLESERAAALLFLDLNASFNTVNHDLLLRRLKGLGIRVYQEDFVCETDQNFRAAQREEAQFQEAWVKAKVEKYPKENEACSKEEPKEEKRGWTESNKERKKQKEWRSEGGEEGEAKDIRREEQEVKTGELQKGKGGTGNQGRKERG</sequence>
<dbReference type="EMBL" id="JANPWB010000001">
    <property type="protein sequence ID" value="KAJ1214731.1"/>
    <property type="molecule type" value="Genomic_DNA"/>
</dbReference>
<dbReference type="Proteomes" id="UP001066276">
    <property type="component" value="Chromosome 1_1"/>
</dbReference>
<evidence type="ECO:0000313" key="3">
    <source>
        <dbReference type="Proteomes" id="UP001066276"/>
    </source>
</evidence>
<evidence type="ECO:0008006" key="4">
    <source>
        <dbReference type="Google" id="ProtNLM"/>
    </source>
</evidence>